<dbReference type="SMART" id="SM00388">
    <property type="entry name" value="HisKA"/>
    <property type="match status" value="1"/>
</dbReference>
<feature type="domain" description="PAC" evidence="10">
    <location>
        <begin position="394"/>
        <end position="446"/>
    </location>
</feature>
<dbReference type="InterPro" id="IPR011006">
    <property type="entry name" value="CheY-like_superfamily"/>
</dbReference>
<feature type="domain" description="PAS" evidence="9">
    <location>
        <begin position="321"/>
        <end position="397"/>
    </location>
</feature>
<dbReference type="InterPro" id="IPR001610">
    <property type="entry name" value="PAC"/>
</dbReference>
<dbReference type="Pfam" id="PF00512">
    <property type="entry name" value="HisKA"/>
    <property type="match status" value="1"/>
</dbReference>
<evidence type="ECO:0000313" key="12">
    <source>
        <dbReference type="Proteomes" id="UP000716322"/>
    </source>
</evidence>
<feature type="domain" description="PAC" evidence="10">
    <location>
        <begin position="642"/>
        <end position="696"/>
    </location>
</feature>
<feature type="domain" description="Histidine kinase" evidence="7">
    <location>
        <begin position="707"/>
        <end position="924"/>
    </location>
</feature>
<dbReference type="Gene3D" id="1.10.287.130">
    <property type="match status" value="1"/>
</dbReference>
<evidence type="ECO:0000256" key="6">
    <source>
        <dbReference type="PROSITE-ProRule" id="PRU00169"/>
    </source>
</evidence>
<dbReference type="SUPFAM" id="SSF55781">
    <property type="entry name" value="GAF domain-like"/>
    <property type="match status" value="1"/>
</dbReference>
<feature type="modified residue" description="4-aspartylphosphate" evidence="6">
    <location>
        <position position="996"/>
    </location>
</feature>
<dbReference type="SUPFAM" id="SSF47384">
    <property type="entry name" value="Homodimeric domain of signal transducing histidine kinase"/>
    <property type="match status" value="1"/>
</dbReference>
<dbReference type="InterPro" id="IPR003661">
    <property type="entry name" value="HisK_dim/P_dom"/>
</dbReference>
<dbReference type="CDD" id="cd17580">
    <property type="entry name" value="REC_2_DhkD-like"/>
    <property type="match status" value="1"/>
</dbReference>
<dbReference type="EMBL" id="JAAQOM010000001">
    <property type="protein sequence ID" value="NIA52598.1"/>
    <property type="molecule type" value="Genomic_DNA"/>
</dbReference>
<keyword evidence="12" id="KW-1185">Reference proteome</keyword>
<reference evidence="11 12" key="1">
    <citation type="submission" date="2020-03" db="EMBL/GenBank/DDBJ databases">
        <title>Genome sequence of strain Massilia sp. TW-1.</title>
        <authorList>
            <person name="Chaudhary D.K."/>
        </authorList>
    </citation>
    <scope>NUCLEOTIDE SEQUENCE [LARGE SCALE GENOMIC DNA]</scope>
    <source>
        <strain evidence="11 12">TW-1</strain>
    </source>
</reference>
<evidence type="ECO:0000259" key="8">
    <source>
        <dbReference type="PROSITE" id="PS50110"/>
    </source>
</evidence>
<dbReference type="Pfam" id="PF13426">
    <property type="entry name" value="PAS_9"/>
    <property type="match status" value="1"/>
</dbReference>
<feature type="domain" description="PAS" evidence="9">
    <location>
        <begin position="195"/>
        <end position="266"/>
    </location>
</feature>
<dbReference type="Pfam" id="PF00072">
    <property type="entry name" value="Response_reg"/>
    <property type="match status" value="1"/>
</dbReference>
<dbReference type="InterPro" id="IPR013656">
    <property type="entry name" value="PAS_4"/>
</dbReference>
<dbReference type="Pfam" id="PF08447">
    <property type="entry name" value="PAS_3"/>
    <property type="match status" value="1"/>
</dbReference>
<dbReference type="SMART" id="SM00086">
    <property type="entry name" value="PAC"/>
    <property type="match status" value="3"/>
</dbReference>
<dbReference type="Gene3D" id="3.30.450.20">
    <property type="entry name" value="PAS domain"/>
    <property type="match status" value="4"/>
</dbReference>
<gene>
    <name evidence="11" type="ORF">HAV22_02865</name>
</gene>
<feature type="domain" description="PAC" evidence="10">
    <location>
        <begin position="269"/>
        <end position="320"/>
    </location>
</feature>
<evidence type="ECO:0000313" key="11">
    <source>
        <dbReference type="EMBL" id="NIA52598.1"/>
    </source>
</evidence>
<dbReference type="Pfam" id="PF08448">
    <property type="entry name" value="PAS_4"/>
    <property type="match status" value="1"/>
</dbReference>
<dbReference type="SMART" id="SM00448">
    <property type="entry name" value="REC"/>
    <property type="match status" value="1"/>
</dbReference>
<dbReference type="PROSITE" id="PS50109">
    <property type="entry name" value="HIS_KIN"/>
    <property type="match status" value="1"/>
</dbReference>
<evidence type="ECO:0000256" key="5">
    <source>
        <dbReference type="ARBA" id="ARBA00022777"/>
    </source>
</evidence>
<evidence type="ECO:0000259" key="7">
    <source>
        <dbReference type="PROSITE" id="PS50109"/>
    </source>
</evidence>
<dbReference type="InterPro" id="IPR013655">
    <property type="entry name" value="PAS_fold_3"/>
</dbReference>
<dbReference type="InterPro" id="IPR004358">
    <property type="entry name" value="Sig_transdc_His_kin-like_C"/>
</dbReference>
<dbReference type="SUPFAM" id="SSF55874">
    <property type="entry name" value="ATPase domain of HSP90 chaperone/DNA topoisomerase II/histidine kinase"/>
    <property type="match status" value="1"/>
</dbReference>
<comment type="catalytic activity">
    <reaction evidence="1">
        <text>ATP + protein L-histidine = ADP + protein N-phospho-L-histidine.</text>
        <dbReference type="EC" id="2.7.13.3"/>
    </reaction>
</comment>
<evidence type="ECO:0000256" key="1">
    <source>
        <dbReference type="ARBA" id="ARBA00000085"/>
    </source>
</evidence>
<dbReference type="Gene3D" id="3.40.50.2300">
    <property type="match status" value="1"/>
</dbReference>
<dbReference type="SUPFAM" id="SSF52172">
    <property type="entry name" value="CheY-like"/>
    <property type="match status" value="1"/>
</dbReference>
<dbReference type="InterPro" id="IPR036890">
    <property type="entry name" value="HATPase_C_sf"/>
</dbReference>
<dbReference type="SUPFAM" id="SSF55785">
    <property type="entry name" value="PYP-like sensor domain (PAS domain)"/>
    <property type="match status" value="4"/>
</dbReference>
<evidence type="ECO:0000256" key="3">
    <source>
        <dbReference type="ARBA" id="ARBA00022553"/>
    </source>
</evidence>
<dbReference type="Pfam" id="PF01590">
    <property type="entry name" value="GAF"/>
    <property type="match status" value="1"/>
</dbReference>
<dbReference type="NCBIfam" id="TIGR00229">
    <property type="entry name" value="sensory_box"/>
    <property type="match status" value="3"/>
</dbReference>
<dbReference type="InterPro" id="IPR029016">
    <property type="entry name" value="GAF-like_dom_sf"/>
</dbReference>
<evidence type="ECO:0000259" key="10">
    <source>
        <dbReference type="PROSITE" id="PS50113"/>
    </source>
</evidence>
<accession>A0ABX0P5T3</accession>
<dbReference type="CDD" id="cd00130">
    <property type="entry name" value="PAS"/>
    <property type="match status" value="3"/>
</dbReference>
<dbReference type="InterPro" id="IPR001789">
    <property type="entry name" value="Sig_transdc_resp-reg_receiver"/>
</dbReference>
<dbReference type="PANTHER" id="PTHR43047">
    <property type="entry name" value="TWO-COMPONENT HISTIDINE PROTEIN KINASE"/>
    <property type="match status" value="1"/>
</dbReference>
<proteinExistence type="predicted"/>
<dbReference type="Pfam" id="PF02518">
    <property type="entry name" value="HATPase_c"/>
    <property type="match status" value="1"/>
</dbReference>
<evidence type="ECO:0000259" key="9">
    <source>
        <dbReference type="PROSITE" id="PS50112"/>
    </source>
</evidence>
<dbReference type="InterPro" id="IPR035965">
    <property type="entry name" value="PAS-like_dom_sf"/>
</dbReference>
<organism evidence="11 12">
    <name type="scientific">Telluria antibiotica</name>
    <dbReference type="NCBI Taxonomy" id="2717319"/>
    <lineage>
        <taxon>Bacteria</taxon>
        <taxon>Pseudomonadati</taxon>
        <taxon>Pseudomonadota</taxon>
        <taxon>Betaproteobacteria</taxon>
        <taxon>Burkholderiales</taxon>
        <taxon>Oxalobacteraceae</taxon>
        <taxon>Telluria group</taxon>
        <taxon>Telluria</taxon>
    </lineage>
</organism>
<keyword evidence="3 6" id="KW-0597">Phosphoprotein</keyword>
<dbReference type="PANTHER" id="PTHR43047:SF72">
    <property type="entry name" value="OSMOSENSING HISTIDINE PROTEIN KINASE SLN1"/>
    <property type="match status" value="1"/>
</dbReference>
<dbReference type="EC" id="2.7.13.3" evidence="2"/>
<evidence type="ECO:0000256" key="4">
    <source>
        <dbReference type="ARBA" id="ARBA00022679"/>
    </source>
</evidence>
<keyword evidence="5" id="KW-0418">Kinase</keyword>
<dbReference type="CDD" id="cd00082">
    <property type="entry name" value="HisKA"/>
    <property type="match status" value="1"/>
</dbReference>
<dbReference type="InterPro" id="IPR036097">
    <property type="entry name" value="HisK_dim/P_sf"/>
</dbReference>
<dbReference type="PROSITE" id="PS50110">
    <property type="entry name" value="RESPONSE_REGULATORY"/>
    <property type="match status" value="1"/>
</dbReference>
<dbReference type="Gene3D" id="3.30.565.10">
    <property type="entry name" value="Histidine kinase-like ATPase, C-terminal domain"/>
    <property type="match status" value="1"/>
</dbReference>
<dbReference type="PROSITE" id="PS50113">
    <property type="entry name" value="PAC"/>
    <property type="match status" value="3"/>
</dbReference>
<dbReference type="RefSeq" id="WP_166856243.1">
    <property type="nucleotide sequence ID" value="NZ_JAAQOM010000001.1"/>
</dbReference>
<dbReference type="InterPro" id="IPR005467">
    <property type="entry name" value="His_kinase_dom"/>
</dbReference>
<dbReference type="InterPro" id="IPR000700">
    <property type="entry name" value="PAS-assoc_C"/>
</dbReference>
<sequence>MADAPHDAMQCLADALCTLCGADAVVIAVRDGALDSTPDGTETVRWCALSGALAGQESRHWALGDCACGVAIEADSAVLFEHPAEQFPSLRSTGLSPREFLGVPWHIRGRAVGAVGIVLGADGDALFDADDLRLLRAGAAFAAAAHQAGGGRAGSDGGEIERKVEERLRPVLESKEHLEREVEESRAAERALREHKALIDATLSIGTVGVLYFDIDGTVRDVNQAFERMTGYTCDELRTMPNWRDMTPPEFWDVSARALRDLIDHGVTSPYTKQMRRKDGSRWWGLFAPARIWGQGANARCVLFVIDVTENKETEARLAESEERFRAMVEGFAQTVWETDAHGRVIIGSPSWTAYTGQTEAASLGVGWIEAVHPDDRAYVLREWRAAVGTRRVLNAEFRVQSAAGGWRWTNARAAPLFNRDGSVRKWVGMHIDVDERRRTQAALAESERRYRMLFEAMDEGFLLATVRFDDAGRAVGLDYAEANPAAVRMANIAYVGPGQLRMRPEHEPCWLDACAQVVRTGVSSRSQCFSPPLSSWYDFFVYPVGGRQVPRVAILFHDITVRKRAEDALRESEGRFRALADASPALVYQFDVDGNVIYLNQRCVTDEAPAGPGTSGWTDIARPDDMDAYLRDVYGGIRKNGTFTQRLHTLVKGGSWHWFESHASPWYSGEGEHRGYVGISLDITGAVQAEEALKEADRRKDEFLATLAHELRNPLAPISNAVQLMRRPDGRRQSDRVVEMVGRQVKQMARLVDDLLEVSRITRGKIDLKLERVPFTEIVHSAVETSQPLIDRAGHQLAVALPEQPLVLEADRVRLTQVFSNLLNNAAKYTDTGGRIWFDVRREDDQVVATVRDTGIGIPADALPGVFDMFAQAHRSTGRGQGGLGIGLTMVRSLVEMHHGTVEARSPGPGQGSEFIVRLPLAPAIDVDDVPQLGHARPAAPFHGQRILVVDDNRDAADTLGLLLEADGAEVRVCYDGRAALAAAESFLPTSVLLDLGMPGMDGFEVARRLRQDERFAGVRIAALTGWGQDADRRQTRNRGFSHHLTKPVSIEDLHQILA</sequence>
<dbReference type="CDD" id="cd00075">
    <property type="entry name" value="HATPase"/>
    <property type="match status" value="1"/>
</dbReference>
<dbReference type="InterPro" id="IPR003594">
    <property type="entry name" value="HATPase_dom"/>
</dbReference>
<protein>
    <recommendedName>
        <fullName evidence="2">histidine kinase</fullName>
        <ecNumber evidence="2">2.7.13.3</ecNumber>
    </recommendedName>
</protein>
<name>A0ABX0P5T3_9BURK</name>
<feature type="domain" description="Response regulatory" evidence="8">
    <location>
        <begin position="947"/>
        <end position="1060"/>
    </location>
</feature>
<dbReference type="Gene3D" id="3.30.450.40">
    <property type="match status" value="1"/>
</dbReference>
<dbReference type="PRINTS" id="PR00344">
    <property type="entry name" value="BCTRLSENSOR"/>
</dbReference>
<dbReference type="InterPro" id="IPR000014">
    <property type="entry name" value="PAS"/>
</dbReference>
<dbReference type="SMART" id="SM00387">
    <property type="entry name" value="HATPase_c"/>
    <property type="match status" value="1"/>
</dbReference>
<dbReference type="SMART" id="SM00091">
    <property type="entry name" value="PAS"/>
    <property type="match status" value="3"/>
</dbReference>
<dbReference type="InterPro" id="IPR003018">
    <property type="entry name" value="GAF"/>
</dbReference>
<keyword evidence="4" id="KW-0808">Transferase</keyword>
<dbReference type="PROSITE" id="PS50112">
    <property type="entry name" value="PAS"/>
    <property type="match status" value="2"/>
</dbReference>
<comment type="caution">
    <text evidence="11">The sequence shown here is derived from an EMBL/GenBank/DDBJ whole genome shotgun (WGS) entry which is preliminary data.</text>
</comment>
<evidence type="ECO:0000256" key="2">
    <source>
        <dbReference type="ARBA" id="ARBA00012438"/>
    </source>
</evidence>
<dbReference type="Proteomes" id="UP000716322">
    <property type="component" value="Unassembled WGS sequence"/>
</dbReference>